<evidence type="ECO:0000256" key="1">
    <source>
        <dbReference type="ARBA" id="ARBA00022490"/>
    </source>
</evidence>
<accession>A0A846QUR2</accession>
<dbReference type="PROSITE" id="PS51061">
    <property type="entry name" value="R3H"/>
    <property type="match status" value="1"/>
</dbReference>
<dbReference type="PANTHER" id="PTHR35800">
    <property type="entry name" value="PROTEIN JAG"/>
    <property type="match status" value="1"/>
</dbReference>
<dbReference type="Proteomes" id="UP000580856">
    <property type="component" value="Unassembled WGS sequence"/>
</dbReference>
<comment type="subunit">
    <text evidence="6">Forms a complex with KhpA.</text>
</comment>
<name>A0A846QUR2_9BACT</name>
<dbReference type="CDD" id="cd02414">
    <property type="entry name" value="KH-II_Jag"/>
    <property type="match status" value="1"/>
</dbReference>
<dbReference type="SMART" id="SM00393">
    <property type="entry name" value="R3H"/>
    <property type="match status" value="1"/>
</dbReference>
<feature type="region of interest" description="Disordered" evidence="7">
    <location>
        <begin position="76"/>
        <end position="202"/>
    </location>
</feature>
<dbReference type="Pfam" id="PF13083">
    <property type="entry name" value="KH_KhpA-B"/>
    <property type="match status" value="1"/>
</dbReference>
<dbReference type="InterPro" id="IPR032782">
    <property type="entry name" value="KhpB_N"/>
</dbReference>
<dbReference type="GO" id="GO:0005737">
    <property type="term" value="C:cytoplasm"/>
    <property type="evidence" value="ECO:0007669"/>
    <property type="project" value="UniProtKB-SubCell"/>
</dbReference>
<keyword evidence="10" id="KW-1185">Reference proteome</keyword>
<feature type="compositionally biased region" description="Basic and acidic residues" evidence="7">
    <location>
        <begin position="89"/>
        <end position="105"/>
    </location>
</feature>
<dbReference type="InterPro" id="IPR001374">
    <property type="entry name" value="R3H_dom"/>
</dbReference>
<dbReference type="RefSeq" id="WP_167941460.1">
    <property type="nucleotide sequence ID" value="NZ_JAATJA010000002.1"/>
</dbReference>
<dbReference type="NCBIfam" id="NF041568">
    <property type="entry name" value="Jag_EloR"/>
    <property type="match status" value="1"/>
</dbReference>
<comment type="caution">
    <text evidence="9">The sequence shown here is derived from an EMBL/GenBank/DDBJ whole genome shotgun (WGS) entry which is preliminary data.</text>
</comment>
<dbReference type="GO" id="GO:0008360">
    <property type="term" value="P:regulation of cell shape"/>
    <property type="evidence" value="ECO:0007669"/>
    <property type="project" value="UniProtKB-KW"/>
</dbReference>
<comment type="function">
    <text evidence="6">A probable RNA chaperone. Forms a complex with KhpA which binds to cellular RNA and controls its expression. Plays a role in peptidoglycan (PG) homeostasis and cell length regulation.</text>
</comment>
<comment type="caution">
    <text evidence="6">Lacks conserved residue(s) required for the propagation of feature annotation.</text>
</comment>
<dbReference type="HAMAP" id="MF_00867">
    <property type="entry name" value="KhpB"/>
    <property type="match status" value="1"/>
</dbReference>
<dbReference type="AlphaFoldDB" id="A0A846QUR2"/>
<gene>
    <name evidence="6" type="primary">khpB</name>
    <name evidence="6" type="synonym">eloR</name>
    <name evidence="9" type="ORF">GGQ74_002062</name>
</gene>
<dbReference type="Pfam" id="PF01424">
    <property type="entry name" value="R3H"/>
    <property type="match status" value="1"/>
</dbReference>
<comment type="similarity">
    <text evidence="6">Belongs to the KhpB RNA-binding protein family.</text>
</comment>
<feature type="compositionally biased region" description="Pro residues" evidence="7">
    <location>
        <begin position="106"/>
        <end position="120"/>
    </location>
</feature>
<evidence type="ECO:0000259" key="8">
    <source>
        <dbReference type="PROSITE" id="PS51061"/>
    </source>
</evidence>
<dbReference type="CDD" id="cd02644">
    <property type="entry name" value="R3H_jag"/>
    <property type="match status" value="1"/>
</dbReference>
<evidence type="ECO:0000313" key="10">
    <source>
        <dbReference type="Proteomes" id="UP000580856"/>
    </source>
</evidence>
<feature type="domain" description="R3H" evidence="8">
    <location>
        <begin position="287"/>
        <end position="353"/>
    </location>
</feature>
<dbReference type="InterPro" id="IPR038008">
    <property type="entry name" value="Jag_KH"/>
</dbReference>
<dbReference type="InterPro" id="IPR034079">
    <property type="entry name" value="R3H_KhpB"/>
</dbReference>
<reference evidence="9 10" key="1">
    <citation type="submission" date="2020-03" db="EMBL/GenBank/DDBJ databases">
        <title>Genomic Encyclopedia of Type Strains, Phase IV (KMG-IV): sequencing the most valuable type-strain genomes for metagenomic binning, comparative biology and taxonomic classification.</title>
        <authorList>
            <person name="Goeker M."/>
        </authorList>
    </citation>
    <scope>NUCLEOTIDE SEQUENCE [LARGE SCALE GENOMIC DNA]</scope>
    <source>
        <strain evidence="9 10">DSM 24233</strain>
    </source>
</reference>
<dbReference type="InterPro" id="IPR039247">
    <property type="entry name" value="KhpB"/>
</dbReference>
<dbReference type="Gene3D" id="3.30.30.80">
    <property type="entry name" value="probable RNA-binding protein from clostridium symbiosum atcc 14940"/>
    <property type="match status" value="1"/>
</dbReference>
<organism evidence="9 10">
    <name type="scientific">Desulfobaculum xiamenense</name>
    <dbReference type="NCBI Taxonomy" id="995050"/>
    <lineage>
        <taxon>Bacteria</taxon>
        <taxon>Pseudomonadati</taxon>
        <taxon>Thermodesulfobacteriota</taxon>
        <taxon>Desulfovibrionia</taxon>
        <taxon>Desulfovibrionales</taxon>
        <taxon>Desulfovibrionaceae</taxon>
        <taxon>Desulfobaculum</taxon>
    </lineage>
</organism>
<feature type="compositionally biased region" description="Low complexity" evidence="7">
    <location>
        <begin position="121"/>
        <end position="131"/>
    </location>
</feature>
<dbReference type="InterPro" id="IPR038247">
    <property type="entry name" value="Jag_N_dom_sf"/>
</dbReference>
<dbReference type="Pfam" id="PF14804">
    <property type="entry name" value="Jag_N"/>
    <property type="match status" value="1"/>
</dbReference>
<dbReference type="Gene3D" id="3.30.1370.50">
    <property type="entry name" value="R3H-like domain"/>
    <property type="match status" value="1"/>
</dbReference>
<dbReference type="Gene3D" id="3.30.300.20">
    <property type="match status" value="1"/>
</dbReference>
<dbReference type="EMBL" id="JAATJA010000002">
    <property type="protein sequence ID" value="NJB68389.1"/>
    <property type="molecule type" value="Genomic_DNA"/>
</dbReference>
<dbReference type="GO" id="GO:0003723">
    <property type="term" value="F:RNA binding"/>
    <property type="evidence" value="ECO:0007669"/>
    <property type="project" value="UniProtKB-UniRule"/>
</dbReference>
<proteinExistence type="inferred from homology"/>
<keyword evidence="4 6" id="KW-0143">Chaperone</keyword>
<sequence>MTEYKEFEGKTVDAAIEEACRHFGVERDKLEIEIMDGGSRGIFGLGKKNARVNARRRTLGTERTLLDGDEFLKELRRSTLGAPQSPAPKETESARPRATEQRPAERPVPTPKETPAPAAPKPAEQAPVAAPTPQSSSPRAMRSEAQPRAERPAQAPRIEQGAPAPRTERPAQAPAPRPAPAQATEAAPAPTPRVASQLPAPTPEQLESTALEIMTELLRPLASDPRLTVSHESGRVKVRIEDEASSGLIIGREGQTIAAMQYIANRIVARRFDTPVRVHLDAGDYRDKQDDNLRKMALHLADKARSLGRTQSTKPLSSYHRRLVHLALQDDETVQTRSKGDGPLKRVIIYPKRDRAAKGPTGDE</sequence>
<feature type="compositionally biased region" description="Low complexity" evidence="7">
    <location>
        <begin position="152"/>
        <end position="172"/>
    </location>
</feature>
<evidence type="ECO:0000256" key="5">
    <source>
        <dbReference type="ARBA" id="ARBA00023316"/>
    </source>
</evidence>
<comment type="subcellular location">
    <subcellularLocation>
        <location evidence="6">Cytoplasm</location>
    </subcellularLocation>
</comment>
<evidence type="ECO:0000256" key="7">
    <source>
        <dbReference type="SAM" id="MobiDB-lite"/>
    </source>
</evidence>
<keyword evidence="1 6" id="KW-0963">Cytoplasm</keyword>
<evidence type="ECO:0000256" key="3">
    <source>
        <dbReference type="ARBA" id="ARBA00022960"/>
    </source>
</evidence>
<dbReference type="SMART" id="SM01245">
    <property type="entry name" value="Jag_N"/>
    <property type="match status" value="1"/>
</dbReference>
<dbReference type="InterPro" id="IPR015946">
    <property type="entry name" value="KH_dom-like_a/b"/>
</dbReference>
<keyword evidence="3 6" id="KW-0133">Cell shape</keyword>
<feature type="compositionally biased region" description="Basic and acidic residues" evidence="7">
    <location>
        <begin position="141"/>
        <end position="151"/>
    </location>
</feature>
<comment type="domain">
    <text evidence="6">Has an N-terminal Jag-N domain and 2 RNA-binding domains (KH and R3H).</text>
</comment>
<evidence type="ECO:0000256" key="2">
    <source>
        <dbReference type="ARBA" id="ARBA00022884"/>
    </source>
</evidence>
<evidence type="ECO:0000313" key="9">
    <source>
        <dbReference type="EMBL" id="NJB68389.1"/>
    </source>
</evidence>
<keyword evidence="2 6" id="KW-0694">RNA-binding</keyword>
<dbReference type="InterPro" id="IPR036867">
    <property type="entry name" value="R3H_dom_sf"/>
</dbReference>
<dbReference type="GO" id="GO:0071555">
    <property type="term" value="P:cell wall organization"/>
    <property type="evidence" value="ECO:0007669"/>
    <property type="project" value="UniProtKB-KW"/>
</dbReference>
<evidence type="ECO:0000256" key="6">
    <source>
        <dbReference type="HAMAP-Rule" id="MF_00867"/>
    </source>
</evidence>
<evidence type="ECO:0000256" key="4">
    <source>
        <dbReference type="ARBA" id="ARBA00023186"/>
    </source>
</evidence>
<dbReference type="GO" id="GO:0009252">
    <property type="term" value="P:peptidoglycan biosynthetic process"/>
    <property type="evidence" value="ECO:0007669"/>
    <property type="project" value="UniProtKB-UniRule"/>
</dbReference>
<protein>
    <recommendedName>
        <fullName evidence="6">RNA-binding protein KhpB</fullName>
    </recommendedName>
    <alternativeName>
        <fullName evidence="6">RNA-binding protein EloR</fullName>
    </alternativeName>
</protein>
<dbReference type="SUPFAM" id="SSF82708">
    <property type="entry name" value="R3H domain"/>
    <property type="match status" value="1"/>
</dbReference>
<keyword evidence="5 6" id="KW-0961">Cell wall biogenesis/degradation</keyword>
<dbReference type="PANTHER" id="PTHR35800:SF1">
    <property type="entry name" value="RNA-BINDING PROTEIN KHPB"/>
    <property type="match status" value="1"/>
</dbReference>